<evidence type="ECO:0000259" key="6">
    <source>
        <dbReference type="PROSITE" id="PS50977"/>
    </source>
</evidence>
<protein>
    <submittedName>
        <fullName evidence="7">TetR/AcrR family transcriptional regulator</fullName>
    </submittedName>
</protein>
<dbReference type="PANTHER" id="PTHR30055">
    <property type="entry name" value="HTH-TYPE TRANSCRIPTIONAL REGULATOR RUTR"/>
    <property type="match status" value="1"/>
</dbReference>
<dbReference type="SUPFAM" id="SSF46689">
    <property type="entry name" value="Homeodomain-like"/>
    <property type="match status" value="1"/>
</dbReference>
<dbReference type="PANTHER" id="PTHR30055:SF234">
    <property type="entry name" value="HTH-TYPE TRANSCRIPTIONAL REGULATOR BETI"/>
    <property type="match status" value="1"/>
</dbReference>
<reference evidence="7 8" key="1">
    <citation type="submission" date="2019-07" db="EMBL/GenBank/DDBJ databases">
        <title>Cryptosporangium phraense sp. nov., isolated from plant litter.</title>
        <authorList>
            <person name="Suriyachadkun C."/>
        </authorList>
    </citation>
    <scope>NUCLEOTIDE SEQUENCE [LARGE SCALE GENOMIC DNA]</scope>
    <source>
        <strain evidence="7 8">A-T 5661</strain>
    </source>
</reference>
<keyword evidence="3" id="KW-0804">Transcription</keyword>
<evidence type="ECO:0000256" key="1">
    <source>
        <dbReference type="ARBA" id="ARBA00023015"/>
    </source>
</evidence>
<dbReference type="Proteomes" id="UP000317982">
    <property type="component" value="Unassembled WGS sequence"/>
</dbReference>
<comment type="caution">
    <text evidence="7">The sequence shown here is derived from an EMBL/GenBank/DDBJ whole genome shotgun (WGS) entry which is preliminary data.</text>
</comment>
<gene>
    <name evidence="7" type="ORF">FL583_02640</name>
</gene>
<dbReference type="AlphaFoldDB" id="A0A545AYC9"/>
<dbReference type="InterPro" id="IPR001647">
    <property type="entry name" value="HTH_TetR"/>
</dbReference>
<keyword evidence="2 4" id="KW-0238">DNA-binding</keyword>
<dbReference type="InterPro" id="IPR009057">
    <property type="entry name" value="Homeodomain-like_sf"/>
</dbReference>
<evidence type="ECO:0000256" key="5">
    <source>
        <dbReference type="SAM" id="MobiDB-lite"/>
    </source>
</evidence>
<organism evidence="7 8">
    <name type="scientific">Cryptosporangium phraense</name>
    <dbReference type="NCBI Taxonomy" id="2593070"/>
    <lineage>
        <taxon>Bacteria</taxon>
        <taxon>Bacillati</taxon>
        <taxon>Actinomycetota</taxon>
        <taxon>Actinomycetes</taxon>
        <taxon>Cryptosporangiales</taxon>
        <taxon>Cryptosporangiaceae</taxon>
        <taxon>Cryptosporangium</taxon>
    </lineage>
</organism>
<feature type="compositionally biased region" description="Basic and acidic residues" evidence="5">
    <location>
        <begin position="7"/>
        <end position="20"/>
    </location>
</feature>
<keyword evidence="1" id="KW-0805">Transcription regulation</keyword>
<dbReference type="EMBL" id="VIRS01000002">
    <property type="protein sequence ID" value="TQS46311.1"/>
    <property type="molecule type" value="Genomic_DNA"/>
</dbReference>
<name>A0A545AYC9_9ACTN</name>
<feature type="DNA-binding region" description="H-T-H motif" evidence="4">
    <location>
        <begin position="48"/>
        <end position="67"/>
    </location>
</feature>
<dbReference type="InParanoid" id="A0A545AYC9"/>
<keyword evidence="8" id="KW-1185">Reference proteome</keyword>
<sequence length="215" mass="23325">MTSSATRHSEQARPADRSAENARANGHRVRLLAGMATALVEKGYSAVTIADIARHARVSKRTFYEHFADKQECFLAVYASASDRLLRLADEAAQPDLGWVEQVRAAVHAYLAALQTEPALTRTMLLEIQSAGPEALRLRRRGQQRFATLLLERAEEGARARPGARPISAAMATAVIGGLNELVLEAVEDGRADRLTELDAVATEFVRAVLVAPGE</sequence>
<dbReference type="Gene3D" id="1.10.10.60">
    <property type="entry name" value="Homeodomain-like"/>
    <property type="match status" value="1"/>
</dbReference>
<evidence type="ECO:0000256" key="4">
    <source>
        <dbReference type="PROSITE-ProRule" id="PRU00335"/>
    </source>
</evidence>
<evidence type="ECO:0000256" key="2">
    <source>
        <dbReference type="ARBA" id="ARBA00023125"/>
    </source>
</evidence>
<dbReference type="GO" id="GO:0003700">
    <property type="term" value="F:DNA-binding transcription factor activity"/>
    <property type="evidence" value="ECO:0007669"/>
    <property type="project" value="TreeGrafter"/>
</dbReference>
<dbReference type="Pfam" id="PF00440">
    <property type="entry name" value="TetR_N"/>
    <property type="match status" value="1"/>
</dbReference>
<feature type="domain" description="HTH tetR-type" evidence="6">
    <location>
        <begin position="25"/>
        <end position="85"/>
    </location>
</feature>
<dbReference type="PROSITE" id="PS50977">
    <property type="entry name" value="HTH_TETR_2"/>
    <property type="match status" value="1"/>
</dbReference>
<dbReference type="Gene3D" id="1.10.357.10">
    <property type="entry name" value="Tetracycline Repressor, domain 2"/>
    <property type="match status" value="1"/>
</dbReference>
<dbReference type="GO" id="GO:0000976">
    <property type="term" value="F:transcription cis-regulatory region binding"/>
    <property type="evidence" value="ECO:0007669"/>
    <property type="project" value="TreeGrafter"/>
</dbReference>
<accession>A0A545AYC9</accession>
<dbReference type="OrthoDB" id="5242485at2"/>
<evidence type="ECO:0000313" key="8">
    <source>
        <dbReference type="Proteomes" id="UP000317982"/>
    </source>
</evidence>
<dbReference type="InterPro" id="IPR050109">
    <property type="entry name" value="HTH-type_TetR-like_transc_reg"/>
</dbReference>
<dbReference type="RefSeq" id="WP_142702839.1">
    <property type="nucleotide sequence ID" value="NZ_VIRS01000002.1"/>
</dbReference>
<evidence type="ECO:0000256" key="3">
    <source>
        <dbReference type="ARBA" id="ARBA00023163"/>
    </source>
</evidence>
<evidence type="ECO:0000313" key="7">
    <source>
        <dbReference type="EMBL" id="TQS46311.1"/>
    </source>
</evidence>
<proteinExistence type="predicted"/>
<dbReference type="PRINTS" id="PR00455">
    <property type="entry name" value="HTHTETR"/>
</dbReference>
<feature type="region of interest" description="Disordered" evidence="5">
    <location>
        <begin position="1"/>
        <end position="23"/>
    </location>
</feature>